<dbReference type="Proteomes" id="UP000175679">
    <property type="component" value="Unassembled WGS sequence"/>
</dbReference>
<reference evidence="13 14" key="1">
    <citation type="submission" date="2016-09" db="EMBL/GenBank/DDBJ databases">
        <title>Genomic evidence for plant-parasitic nematodes as the earliest Wolbachia hosts.</title>
        <authorList>
            <person name="Brown A.M."/>
            <person name="Wasala S.K."/>
            <person name="Howe D.K."/>
            <person name="Peetz A.B."/>
            <person name="Zasada I.A."/>
            <person name="Denver D.R."/>
        </authorList>
    </citation>
    <scope>NUCLEOTIDE SEQUENCE [LARGE SCALE GENOMIC DNA]</scope>
    <source>
        <strain evidence="14">wPpe</strain>
    </source>
</reference>
<dbReference type="InterPro" id="IPR036397">
    <property type="entry name" value="RNaseH_sf"/>
</dbReference>
<dbReference type="Pfam" id="PF00075">
    <property type="entry name" value="RNase_H"/>
    <property type="match status" value="1"/>
</dbReference>
<dbReference type="GO" id="GO:0000287">
    <property type="term" value="F:magnesium ion binding"/>
    <property type="evidence" value="ECO:0007669"/>
    <property type="project" value="UniProtKB-UniRule"/>
</dbReference>
<feature type="binding site" evidence="11">
    <location>
        <position position="135"/>
    </location>
    <ligand>
        <name>Mg(2+)</name>
        <dbReference type="ChEBI" id="CHEBI:18420"/>
        <label>2</label>
    </ligand>
</feature>
<keyword evidence="8 11" id="KW-0255">Endonuclease</keyword>
<name>A0A1E7QJH7_WOLPI</name>
<feature type="binding site" evidence="11">
    <location>
        <position position="49"/>
    </location>
    <ligand>
        <name>Mg(2+)</name>
        <dbReference type="ChEBI" id="CHEBI:18420"/>
        <label>1</label>
    </ligand>
</feature>
<dbReference type="Gene3D" id="3.30.420.10">
    <property type="entry name" value="Ribonuclease H-like superfamily/Ribonuclease H"/>
    <property type="match status" value="1"/>
</dbReference>
<keyword evidence="6 11" id="KW-0540">Nuclease</keyword>
<keyword evidence="10 11" id="KW-0460">Magnesium</keyword>
<dbReference type="PANTHER" id="PTHR10642">
    <property type="entry name" value="RIBONUCLEASE H1"/>
    <property type="match status" value="1"/>
</dbReference>
<evidence type="ECO:0000313" key="14">
    <source>
        <dbReference type="Proteomes" id="UP000175679"/>
    </source>
</evidence>
<evidence type="ECO:0000256" key="11">
    <source>
        <dbReference type="HAMAP-Rule" id="MF_00042"/>
    </source>
</evidence>
<evidence type="ECO:0000256" key="1">
    <source>
        <dbReference type="ARBA" id="ARBA00000077"/>
    </source>
</evidence>
<feature type="binding site" evidence="11">
    <location>
        <position position="11"/>
    </location>
    <ligand>
        <name>Mg(2+)</name>
        <dbReference type="ChEBI" id="CHEBI:18420"/>
        <label>2</label>
    </ligand>
</feature>
<comment type="subunit">
    <text evidence="4 11">Monomer.</text>
</comment>
<sequence>MNRKEVSIYTDGACSGNPGIGGWAAVILFQNYRKDISGSEISTTNNKMELMAVINGLKALKVPCNVNLYTDSLYVKKGITEWINRWKVNGWKTRNKQPVKNIELWQELDNIASQHVINWQWVKSHNGDTYNTVADNLARKVCVKKL</sequence>
<dbReference type="EMBL" id="MJMG01000009">
    <property type="protein sequence ID" value="OEY86496.1"/>
    <property type="molecule type" value="Genomic_DNA"/>
</dbReference>
<dbReference type="HAMAP" id="MF_00042">
    <property type="entry name" value="RNase_H"/>
    <property type="match status" value="1"/>
</dbReference>
<dbReference type="GO" id="GO:0043137">
    <property type="term" value="P:DNA replication, removal of RNA primer"/>
    <property type="evidence" value="ECO:0007669"/>
    <property type="project" value="TreeGrafter"/>
</dbReference>
<dbReference type="InterPro" id="IPR050092">
    <property type="entry name" value="RNase_H"/>
</dbReference>
<protein>
    <recommendedName>
        <fullName evidence="5 11">Ribonuclease H</fullName>
        <shortName evidence="11">RNase H</shortName>
        <ecNumber evidence="5 11">3.1.26.4</ecNumber>
    </recommendedName>
</protein>
<dbReference type="FunFam" id="3.30.420.10:FF:000089">
    <property type="entry name" value="Ribonuclease H"/>
    <property type="match status" value="1"/>
</dbReference>
<comment type="similarity">
    <text evidence="3 11">Belongs to the RNase H family.</text>
</comment>
<dbReference type="PANTHER" id="PTHR10642:SF26">
    <property type="entry name" value="RIBONUCLEASE H1"/>
    <property type="match status" value="1"/>
</dbReference>
<evidence type="ECO:0000256" key="3">
    <source>
        <dbReference type="ARBA" id="ARBA00005300"/>
    </source>
</evidence>
<keyword evidence="11" id="KW-0963">Cytoplasm</keyword>
<feature type="domain" description="RNase H type-1" evidence="12">
    <location>
        <begin position="2"/>
        <end position="143"/>
    </location>
</feature>
<comment type="cofactor">
    <cofactor evidence="11">
        <name>Mg(2+)</name>
        <dbReference type="ChEBI" id="CHEBI:18420"/>
    </cofactor>
    <text evidence="11">Binds 1 Mg(2+) ion per subunit. May bind a second metal ion at a regulatory site, or after substrate binding.</text>
</comment>
<dbReference type="EC" id="3.1.26.4" evidence="5 11"/>
<feature type="binding site" evidence="11">
    <location>
        <position position="11"/>
    </location>
    <ligand>
        <name>Mg(2+)</name>
        <dbReference type="ChEBI" id="CHEBI:18420"/>
        <label>1</label>
    </ligand>
</feature>
<evidence type="ECO:0000256" key="7">
    <source>
        <dbReference type="ARBA" id="ARBA00022723"/>
    </source>
</evidence>
<dbReference type="SUPFAM" id="SSF53098">
    <property type="entry name" value="Ribonuclease H-like"/>
    <property type="match status" value="1"/>
</dbReference>
<dbReference type="GO" id="GO:0005737">
    <property type="term" value="C:cytoplasm"/>
    <property type="evidence" value="ECO:0007669"/>
    <property type="project" value="UniProtKB-SubCell"/>
</dbReference>
<comment type="subcellular location">
    <subcellularLocation>
        <location evidence="11">Cytoplasm</location>
    </subcellularLocation>
</comment>
<evidence type="ECO:0000256" key="8">
    <source>
        <dbReference type="ARBA" id="ARBA00022759"/>
    </source>
</evidence>
<accession>A0A1E7QJH7</accession>
<evidence type="ECO:0000256" key="10">
    <source>
        <dbReference type="ARBA" id="ARBA00022842"/>
    </source>
</evidence>
<organism evidence="13 14">
    <name type="scientific">Wolbachia pipientis</name>
    <dbReference type="NCBI Taxonomy" id="955"/>
    <lineage>
        <taxon>Bacteria</taxon>
        <taxon>Pseudomonadati</taxon>
        <taxon>Pseudomonadota</taxon>
        <taxon>Alphaproteobacteria</taxon>
        <taxon>Rickettsiales</taxon>
        <taxon>Anaplasmataceae</taxon>
        <taxon>Wolbachieae</taxon>
        <taxon>Wolbachia</taxon>
    </lineage>
</organism>
<keyword evidence="14" id="KW-1185">Reference proteome</keyword>
<feature type="binding site" evidence="11">
    <location>
        <position position="71"/>
    </location>
    <ligand>
        <name>Mg(2+)</name>
        <dbReference type="ChEBI" id="CHEBI:18420"/>
        <label>1</label>
    </ligand>
</feature>
<evidence type="ECO:0000313" key="13">
    <source>
        <dbReference type="EMBL" id="OEY86496.1"/>
    </source>
</evidence>
<dbReference type="GO" id="GO:0003676">
    <property type="term" value="F:nucleic acid binding"/>
    <property type="evidence" value="ECO:0007669"/>
    <property type="project" value="InterPro"/>
</dbReference>
<dbReference type="InterPro" id="IPR012337">
    <property type="entry name" value="RNaseH-like_sf"/>
</dbReference>
<dbReference type="AlphaFoldDB" id="A0A1E7QJH7"/>
<comment type="caution">
    <text evidence="13">The sequence shown here is derived from an EMBL/GenBank/DDBJ whole genome shotgun (WGS) entry which is preliminary data.</text>
</comment>
<comment type="function">
    <text evidence="2 11">Endonuclease that specifically degrades the RNA of RNA-DNA hybrids.</text>
</comment>
<gene>
    <name evidence="11" type="primary">rnhA</name>
    <name evidence="13" type="ORF">BIY23_03665</name>
</gene>
<keyword evidence="7 11" id="KW-0479">Metal-binding</keyword>
<dbReference type="GO" id="GO:0004523">
    <property type="term" value="F:RNA-DNA hybrid ribonuclease activity"/>
    <property type="evidence" value="ECO:0007669"/>
    <property type="project" value="UniProtKB-UniRule"/>
</dbReference>
<evidence type="ECO:0000256" key="9">
    <source>
        <dbReference type="ARBA" id="ARBA00022801"/>
    </source>
</evidence>
<dbReference type="NCBIfam" id="NF001236">
    <property type="entry name" value="PRK00203.1"/>
    <property type="match status" value="1"/>
</dbReference>
<evidence type="ECO:0000256" key="2">
    <source>
        <dbReference type="ARBA" id="ARBA00004065"/>
    </source>
</evidence>
<evidence type="ECO:0000256" key="5">
    <source>
        <dbReference type="ARBA" id="ARBA00012180"/>
    </source>
</evidence>
<dbReference type="CDD" id="cd09278">
    <property type="entry name" value="RNase_HI_prokaryote_like"/>
    <property type="match status" value="1"/>
</dbReference>
<keyword evidence="9 11" id="KW-0378">Hydrolase</keyword>
<dbReference type="InterPro" id="IPR022892">
    <property type="entry name" value="RNaseHI"/>
</dbReference>
<evidence type="ECO:0000256" key="6">
    <source>
        <dbReference type="ARBA" id="ARBA00022722"/>
    </source>
</evidence>
<dbReference type="OrthoDB" id="7845843at2"/>
<evidence type="ECO:0000256" key="4">
    <source>
        <dbReference type="ARBA" id="ARBA00011245"/>
    </source>
</evidence>
<dbReference type="RefSeq" id="WP_070065236.1">
    <property type="nucleotide sequence ID" value="NZ_MJMG01000009.1"/>
</dbReference>
<dbReference type="PROSITE" id="PS50879">
    <property type="entry name" value="RNASE_H_1"/>
    <property type="match status" value="1"/>
</dbReference>
<dbReference type="InterPro" id="IPR002156">
    <property type="entry name" value="RNaseH_domain"/>
</dbReference>
<proteinExistence type="inferred from homology"/>
<comment type="catalytic activity">
    <reaction evidence="1 11">
        <text>Endonucleolytic cleavage to 5'-phosphomonoester.</text>
        <dbReference type="EC" id="3.1.26.4"/>
    </reaction>
</comment>
<evidence type="ECO:0000259" key="12">
    <source>
        <dbReference type="PROSITE" id="PS50879"/>
    </source>
</evidence>